<dbReference type="NCBIfam" id="TIGR02595">
    <property type="entry name" value="PEP_CTERM"/>
    <property type="match status" value="1"/>
</dbReference>
<gene>
    <name evidence="4" type="ordered locus">Acry_1344</name>
</gene>
<dbReference type="InterPro" id="IPR013424">
    <property type="entry name" value="Ice-binding_C"/>
</dbReference>
<protein>
    <recommendedName>
        <fullName evidence="3">Ice-binding protein C-terminal domain-containing protein</fullName>
    </recommendedName>
</protein>
<name>A5FY73_ACICJ</name>
<feature type="domain" description="Ice-binding protein C-terminal" evidence="3">
    <location>
        <begin position="175"/>
        <end position="195"/>
    </location>
</feature>
<keyword evidence="2" id="KW-0812">Transmembrane</keyword>
<dbReference type="HOGENOM" id="CLU_1270023_0_0_5"/>
<feature type="transmembrane region" description="Helical" evidence="2">
    <location>
        <begin position="48"/>
        <end position="71"/>
    </location>
</feature>
<dbReference type="Proteomes" id="UP000000245">
    <property type="component" value="Chromosome"/>
</dbReference>
<evidence type="ECO:0000259" key="3">
    <source>
        <dbReference type="Pfam" id="PF07589"/>
    </source>
</evidence>
<keyword evidence="5" id="KW-1185">Reference proteome</keyword>
<keyword evidence="2" id="KW-1133">Transmembrane helix</keyword>
<dbReference type="KEGG" id="acr:Acry_1344"/>
<reference evidence="4 5" key="1">
    <citation type="submission" date="2007-05" db="EMBL/GenBank/DDBJ databases">
        <title>Complete sequence of chromosome of Acidiphilium cryptum JF-5.</title>
        <authorList>
            <consortium name="US DOE Joint Genome Institute"/>
            <person name="Copeland A."/>
            <person name="Lucas S."/>
            <person name="Lapidus A."/>
            <person name="Barry K."/>
            <person name="Detter J.C."/>
            <person name="Glavina del Rio T."/>
            <person name="Hammon N."/>
            <person name="Israni S."/>
            <person name="Dalin E."/>
            <person name="Tice H."/>
            <person name="Pitluck S."/>
            <person name="Sims D."/>
            <person name="Brettin T."/>
            <person name="Bruce D."/>
            <person name="Han C."/>
            <person name="Schmutz J."/>
            <person name="Larimer F."/>
            <person name="Land M."/>
            <person name="Hauser L."/>
            <person name="Kyrpides N."/>
            <person name="Kim E."/>
            <person name="Magnuson T."/>
            <person name="Richardson P."/>
        </authorList>
    </citation>
    <scope>NUCLEOTIDE SEQUENCE [LARGE SCALE GENOMIC DNA]</scope>
    <source>
        <strain evidence="4 5">JF-5</strain>
    </source>
</reference>
<feature type="transmembrane region" description="Helical" evidence="2">
    <location>
        <begin position="6"/>
        <end position="27"/>
    </location>
</feature>
<feature type="compositionally biased region" description="Pro residues" evidence="1">
    <location>
        <begin position="143"/>
        <end position="154"/>
    </location>
</feature>
<evidence type="ECO:0000313" key="5">
    <source>
        <dbReference type="Proteomes" id="UP000000245"/>
    </source>
</evidence>
<proteinExistence type="predicted"/>
<organism evidence="4 5">
    <name type="scientific">Acidiphilium cryptum (strain JF-5)</name>
    <dbReference type="NCBI Taxonomy" id="349163"/>
    <lineage>
        <taxon>Bacteria</taxon>
        <taxon>Pseudomonadati</taxon>
        <taxon>Pseudomonadota</taxon>
        <taxon>Alphaproteobacteria</taxon>
        <taxon>Acetobacterales</taxon>
        <taxon>Acidocellaceae</taxon>
        <taxon>Acidiphilium</taxon>
    </lineage>
</organism>
<sequence length="217" mass="22225">MKYCQTARIAISDIWAVFIVFLRHFGISCMKIWNRLQCRWVPWHGSRAAWLALPHAVVGTACVLGAAFTLAGHADPRPPHPVGAPPVIAGAPGPVAMPMTPVGGVSNPSPYIAPQGVTDQIPNPDILSQPMPSFIPAVDTGLPPVPGAPNPPPVNGHTGGVPSPGPGPGPTPVNVPEPSSLLLLGTAIVGFLGARSAPAIRGGLRGLRSGGRPARPA</sequence>
<feature type="compositionally biased region" description="Pro residues" evidence="1">
    <location>
        <begin position="163"/>
        <end position="175"/>
    </location>
</feature>
<accession>A5FY73</accession>
<evidence type="ECO:0000256" key="1">
    <source>
        <dbReference type="SAM" id="MobiDB-lite"/>
    </source>
</evidence>
<evidence type="ECO:0000313" key="4">
    <source>
        <dbReference type="EMBL" id="ABQ30555.1"/>
    </source>
</evidence>
<dbReference type="EMBL" id="CP000697">
    <property type="protein sequence ID" value="ABQ30555.1"/>
    <property type="molecule type" value="Genomic_DNA"/>
</dbReference>
<evidence type="ECO:0000256" key="2">
    <source>
        <dbReference type="SAM" id="Phobius"/>
    </source>
</evidence>
<dbReference type="STRING" id="349163.Acry_1344"/>
<feature type="region of interest" description="Disordered" evidence="1">
    <location>
        <begin position="142"/>
        <end position="177"/>
    </location>
</feature>
<dbReference type="AlphaFoldDB" id="A5FY73"/>
<keyword evidence="2" id="KW-0472">Membrane</keyword>
<dbReference type="Pfam" id="PF07589">
    <property type="entry name" value="PEP-CTERM"/>
    <property type="match status" value="1"/>
</dbReference>